<accession>A0A2S8FZ60</accession>
<evidence type="ECO:0000313" key="2">
    <source>
        <dbReference type="Proteomes" id="UP000238322"/>
    </source>
</evidence>
<proteinExistence type="predicted"/>
<organism evidence="1 2">
    <name type="scientific">Blastopirellula marina</name>
    <dbReference type="NCBI Taxonomy" id="124"/>
    <lineage>
        <taxon>Bacteria</taxon>
        <taxon>Pseudomonadati</taxon>
        <taxon>Planctomycetota</taxon>
        <taxon>Planctomycetia</taxon>
        <taxon>Pirellulales</taxon>
        <taxon>Pirellulaceae</taxon>
        <taxon>Blastopirellula</taxon>
    </lineage>
</organism>
<gene>
    <name evidence="1" type="ORF">C5Y83_05290</name>
</gene>
<comment type="caution">
    <text evidence="1">The sequence shown here is derived from an EMBL/GenBank/DDBJ whole genome shotgun (WGS) entry which is preliminary data.</text>
</comment>
<dbReference type="AlphaFoldDB" id="A0A2S8FZ60"/>
<dbReference type="Proteomes" id="UP000238322">
    <property type="component" value="Unassembled WGS sequence"/>
</dbReference>
<protein>
    <submittedName>
        <fullName evidence="1">Uncharacterized protein</fullName>
    </submittedName>
</protein>
<reference evidence="1 2" key="1">
    <citation type="submission" date="2018-02" db="EMBL/GenBank/DDBJ databases">
        <title>Comparative genomes isolates from brazilian mangrove.</title>
        <authorList>
            <person name="Araujo J.E."/>
            <person name="Taketani R.G."/>
            <person name="Silva M.C.P."/>
            <person name="Loureco M.V."/>
            <person name="Andreote F.D."/>
        </authorList>
    </citation>
    <scope>NUCLEOTIDE SEQUENCE [LARGE SCALE GENOMIC DNA]</scope>
    <source>
        <strain evidence="1 2">Hex-1 MGV</strain>
    </source>
</reference>
<dbReference type="EMBL" id="PUHY01000005">
    <property type="protein sequence ID" value="PQO37360.1"/>
    <property type="molecule type" value="Genomic_DNA"/>
</dbReference>
<name>A0A2S8FZ60_9BACT</name>
<sequence length="65" mass="7664">MQYSQENHARMDKYKFEHPCWGTMQRHDGADNVAEKRNHVLLGSSIFLKRSPFVFVIIHKADAEF</sequence>
<evidence type="ECO:0000313" key="1">
    <source>
        <dbReference type="EMBL" id="PQO37360.1"/>
    </source>
</evidence>